<dbReference type="EMBL" id="CAJOBI010011067">
    <property type="protein sequence ID" value="CAF4157388.1"/>
    <property type="molecule type" value="Genomic_DNA"/>
</dbReference>
<sequence length="79" mass="8873">MTVESQKYAFEDGTNNRHKSVKINLGRFVRQMKEIVGKTRDEKCQRSTVEDGSLPSSSSNTNVQPSKRQKSNGGTKNQL</sequence>
<comment type="caution">
    <text evidence="4">The sequence shown here is derived from an EMBL/GenBank/DDBJ whole genome shotgun (WGS) entry which is preliminary data.</text>
</comment>
<evidence type="ECO:0000313" key="4">
    <source>
        <dbReference type="EMBL" id="CAF1933145.1"/>
    </source>
</evidence>
<proteinExistence type="predicted"/>
<evidence type="ECO:0000313" key="7">
    <source>
        <dbReference type="EMBL" id="CAF4319308.1"/>
    </source>
</evidence>
<dbReference type="Proteomes" id="UP000663855">
    <property type="component" value="Unassembled WGS sequence"/>
</dbReference>
<gene>
    <name evidence="7" type="ORF">BYL167_LOCUS28217</name>
    <name evidence="3" type="ORF">CJN711_LOCUS29436</name>
    <name evidence="5" type="ORF">GIL414_LOCUS7671</name>
    <name evidence="2" type="ORF">KQP761_LOCUS10458</name>
    <name evidence="4" type="ORF">MBJ925_LOCUS4588</name>
    <name evidence="6" type="ORF">SMN809_LOCUS20035</name>
</gene>
<dbReference type="Proteomes" id="UP000676336">
    <property type="component" value="Unassembled WGS sequence"/>
</dbReference>
<name>A0A816L8H5_9BILA</name>
<dbReference type="EMBL" id="CAJNOW010004457">
    <property type="protein sequence ID" value="CAF1418001.1"/>
    <property type="molecule type" value="Genomic_DNA"/>
</dbReference>
<dbReference type="Proteomes" id="UP000681967">
    <property type="component" value="Unassembled WGS sequence"/>
</dbReference>
<dbReference type="AlphaFoldDB" id="A0A816L8H5"/>
<feature type="region of interest" description="Disordered" evidence="1">
    <location>
        <begin position="36"/>
        <end position="79"/>
    </location>
</feature>
<feature type="compositionally biased region" description="Basic and acidic residues" evidence="1">
    <location>
        <begin position="36"/>
        <end position="49"/>
    </location>
</feature>
<dbReference type="Proteomes" id="UP000663824">
    <property type="component" value="Unassembled WGS sequence"/>
</dbReference>
<dbReference type="Proteomes" id="UP000681720">
    <property type="component" value="Unassembled WGS sequence"/>
</dbReference>
<organism evidence="4 8">
    <name type="scientific">Rotaria magnacalcarata</name>
    <dbReference type="NCBI Taxonomy" id="392030"/>
    <lineage>
        <taxon>Eukaryota</taxon>
        <taxon>Metazoa</taxon>
        <taxon>Spiralia</taxon>
        <taxon>Gnathifera</taxon>
        <taxon>Rotifera</taxon>
        <taxon>Eurotatoria</taxon>
        <taxon>Bdelloidea</taxon>
        <taxon>Philodinida</taxon>
        <taxon>Philodinidae</taxon>
        <taxon>Rotaria</taxon>
    </lineage>
</organism>
<evidence type="ECO:0000313" key="2">
    <source>
        <dbReference type="EMBL" id="CAF1418001.1"/>
    </source>
</evidence>
<dbReference type="EMBL" id="CAJNOV010013965">
    <property type="protein sequence ID" value="CAF1536869.1"/>
    <property type="molecule type" value="Genomic_DNA"/>
</dbReference>
<evidence type="ECO:0000313" key="8">
    <source>
        <dbReference type="Proteomes" id="UP000663824"/>
    </source>
</evidence>
<evidence type="ECO:0000313" key="3">
    <source>
        <dbReference type="EMBL" id="CAF1536869.1"/>
    </source>
</evidence>
<accession>A0A816L8H5</accession>
<evidence type="ECO:0000313" key="5">
    <source>
        <dbReference type="EMBL" id="CAF3922994.1"/>
    </source>
</evidence>
<evidence type="ECO:0000313" key="6">
    <source>
        <dbReference type="EMBL" id="CAF4157388.1"/>
    </source>
</evidence>
<protein>
    <submittedName>
        <fullName evidence="4">Uncharacterized protein</fullName>
    </submittedName>
</protein>
<feature type="compositionally biased region" description="Polar residues" evidence="1">
    <location>
        <begin position="54"/>
        <end position="79"/>
    </location>
</feature>
<dbReference type="EMBL" id="CAJOBJ010002372">
    <property type="protein sequence ID" value="CAF3922994.1"/>
    <property type="molecule type" value="Genomic_DNA"/>
</dbReference>
<dbReference type="Proteomes" id="UP000663834">
    <property type="component" value="Unassembled WGS sequence"/>
</dbReference>
<reference evidence="4" key="1">
    <citation type="submission" date="2021-02" db="EMBL/GenBank/DDBJ databases">
        <authorList>
            <person name="Nowell W R."/>
        </authorList>
    </citation>
    <scope>NUCLEOTIDE SEQUENCE</scope>
</reference>
<dbReference type="EMBL" id="CAJOBH010039227">
    <property type="protein sequence ID" value="CAF4319308.1"/>
    <property type="molecule type" value="Genomic_DNA"/>
</dbReference>
<evidence type="ECO:0000256" key="1">
    <source>
        <dbReference type="SAM" id="MobiDB-lite"/>
    </source>
</evidence>
<dbReference type="EMBL" id="CAJNRE010000874">
    <property type="protein sequence ID" value="CAF1933145.1"/>
    <property type="molecule type" value="Genomic_DNA"/>
</dbReference>